<feature type="domain" description="DUF1648" evidence="2">
    <location>
        <begin position="10"/>
        <end position="55"/>
    </location>
</feature>
<dbReference type="AlphaFoldDB" id="A0A0N8PNS8"/>
<evidence type="ECO:0000313" key="3">
    <source>
        <dbReference type="EMBL" id="KPV42365.1"/>
    </source>
</evidence>
<dbReference type="EMBL" id="LJCO01000079">
    <property type="protein sequence ID" value="KPV42365.1"/>
    <property type="molecule type" value="Genomic_DNA"/>
</dbReference>
<evidence type="ECO:0000313" key="4">
    <source>
        <dbReference type="Proteomes" id="UP000050482"/>
    </source>
</evidence>
<dbReference type="InterPro" id="IPR012867">
    <property type="entry name" value="DUF1648"/>
</dbReference>
<evidence type="ECO:0000259" key="2">
    <source>
        <dbReference type="Pfam" id="PF07853"/>
    </source>
</evidence>
<feature type="transmembrane region" description="Helical" evidence="1">
    <location>
        <begin position="44"/>
        <end position="63"/>
    </location>
</feature>
<dbReference type="PATRIC" id="fig|471514.4.peg.4639"/>
<keyword evidence="1" id="KW-1133">Transmembrane helix</keyword>
<sequence>MPWWGWLAWIVVIALGCVAYFHLPAQVPSHVNSAGKPALFISRLAAVVYEPAIMLVIILFWHVLWRIDPKKRNYESFWSTYRYIGGVIIVCIGLIYVTVLGHLLHIGSMRFAPTAYGIMFMLIANVLPRLQSNWWVGIRTPWTLSSEESWQKTHRLGGQLGIPMGILIIILAWVLPISKLMILAALVPVLLWALITIVASYFYAKDGRNLG</sequence>
<dbReference type="GO" id="GO:0009636">
    <property type="term" value="P:response to toxic substance"/>
    <property type="evidence" value="ECO:0007669"/>
    <property type="project" value="TreeGrafter"/>
</dbReference>
<gene>
    <name evidence="3" type="ORF">AN477_18585</name>
</gene>
<dbReference type="InterPro" id="IPR026272">
    <property type="entry name" value="SdpI"/>
</dbReference>
<keyword evidence="4" id="KW-1185">Reference proteome</keyword>
<dbReference type="STRING" id="471514.AN477_18585"/>
<feature type="transmembrane region" description="Helical" evidence="1">
    <location>
        <begin position="156"/>
        <end position="175"/>
    </location>
</feature>
<feature type="transmembrane region" description="Helical" evidence="1">
    <location>
        <begin position="83"/>
        <end position="104"/>
    </location>
</feature>
<dbReference type="InterPro" id="IPR025962">
    <property type="entry name" value="SdpI/YhfL"/>
</dbReference>
<feature type="transmembrane region" description="Helical" evidence="1">
    <location>
        <begin position="182"/>
        <end position="204"/>
    </location>
</feature>
<keyword evidence="1" id="KW-0472">Membrane</keyword>
<keyword evidence="1" id="KW-0812">Transmembrane</keyword>
<feature type="transmembrane region" description="Helical" evidence="1">
    <location>
        <begin position="6"/>
        <end position="23"/>
    </location>
</feature>
<accession>A0A0N8PNS8</accession>
<dbReference type="Pfam" id="PF07853">
    <property type="entry name" value="DUF1648"/>
    <property type="match status" value="1"/>
</dbReference>
<dbReference type="PIRSF" id="PIRSF038959">
    <property type="entry name" value="SdpI"/>
    <property type="match status" value="1"/>
</dbReference>
<dbReference type="PANTHER" id="PTHR37810:SF5">
    <property type="entry name" value="IMMUNITY PROTEIN SDPI"/>
    <property type="match status" value="1"/>
</dbReference>
<evidence type="ECO:0000256" key="1">
    <source>
        <dbReference type="SAM" id="Phobius"/>
    </source>
</evidence>
<reference evidence="3 4" key="1">
    <citation type="submission" date="2015-09" db="EMBL/GenBank/DDBJ databases">
        <title>Draft genome sequence of Alicyclobacillus ferrooxydans DSM 22381.</title>
        <authorList>
            <person name="Hemp J."/>
        </authorList>
    </citation>
    <scope>NUCLEOTIDE SEQUENCE [LARGE SCALE GENOMIC DNA]</scope>
    <source>
        <strain evidence="3 4">TC-34</strain>
    </source>
</reference>
<dbReference type="Proteomes" id="UP000050482">
    <property type="component" value="Unassembled WGS sequence"/>
</dbReference>
<feature type="transmembrane region" description="Helical" evidence="1">
    <location>
        <begin position="116"/>
        <end position="136"/>
    </location>
</feature>
<organism evidence="3 4">
    <name type="scientific">Alicyclobacillus ferrooxydans</name>
    <dbReference type="NCBI Taxonomy" id="471514"/>
    <lineage>
        <taxon>Bacteria</taxon>
        <taxon>Bacillati</taxon>
        <taxon>Bacillota</taxon>
        <taxon>Bacilli</taxon>
        <taxon>Bacillales</taxon>
        <taxon>Alicyclobacillaceae</taxon>
        <taxon>Alicyclobacillus</taxon>
    </lineage>
</organism>
<name>A0A0N8PNS8_9BACL</name>
<dbReference type="OrthoDB" id="9808690at2"/>
<dbReference type="PANTHER" id="PTHR37810">
    <property type="entry name" value="IMMUNITY PROTEIN SDPI"/>
    <property type="match status" value="1"/>
</dbReference>
<dbReference type="Pfam" id="PF13630">
    <property type="entry name" value="SdpI"/>
    <property type="match status" value="1"/>
</dbReference>
<comment type="caution">
    <text evidence="3">The sequence shown here is derived from an EMBL/GenBank/DDBJ whole genome shotgun (WGS) entry which is preliminary data.</text>
</comment>
<protein>
    <recommendedName>
        <fullName evidence="2">DUF1648 domain-containing protein</fullName>
    </recommendedName>
</protein>
<proteinExistence type="predicted"/>